<comment type="caution">
    <text evidence="1">The sequence shown here is derived from an EMBL/GenBank/DDBJ whole genome shotgun (WGS) entry which is preliminary data.</text>
</comment>
<evidence type="ECO:0000313" key="2">
    <source>
        <dbReference type="Proteomes" id="UP001066276"/>
    </source>
</evidence>
<gene>
    <name evidence="1" type="ORF">NDU88_001993</name>
</gene>
<accession>A0AAV7KTD5</accession>
<dbReference type="AlphaFoldDB" id="A0AAV7KTD5"/>
<protein>
    <submittedName>
        <fullName evidence="1">Uncharacterized protein</fullName>
    </submittedName>
</protein>
<dbReference type="EMBL" id="JANPWB010000016">
    <property type="protein sequence ID" value="KAJ1081819.1"/>
    <property type="molecule type" value="Genomic_DNA"/>
</dbReference>
<name>A0AAV7KTD5_PLEWA</name>
<proteinExistence type="predicted"/>
<evidence type="ECO:0000313" key="1">
    <source>
        <dbReference type="EMBL" id="KAJ1081819.1"/>
    </source>
</evidence>
<sequence length="142" mass="15585">MKHRTLLSHDPPGSWLGSLALISGLFGNFSSRPSVLQTCGKSLVLVFGFSPGPGVLDPLFSVFSSVCSSSDSRRSTPLWESVVSFLCQTRKSGSDAADSVLMSSWEHDRCAEELCDWRQLREPVDAVGETRLQRYTKTMGLI</sequence>
<keyword evidence="2" id="KW-1185">Reference proteome</keyword>
<reference evidence="1" key="1">
    <citation type="journal article" date="2022" name="bioRxiv">
        <title>Sequencing and chromosome-scale assembly of the giantPleurodeles waltlgenome.</title>
        <authorList>
            <person name="Brown T."/>
            <person name="Elewa A."/>
            <person name="Iarovenko S."/>
            <person name="Subramanian E."/>
            <person name="Araus A.J."/>
            <person name="Petzold A."/>
            <person name="Susuki M."/>
            <person name="Suzuki K.-i.T."/>
            <person name="Hayashi T."/>
            <person name="Toyoda A."/>
            <person name="Oliveira C."/>
            <person name="Osipova E."/>
            <person name="Leigh N.D."/>
            <person name="Simon A."/>
            <person name="Yun M.H."/>
        </authorList>
    </citation>
    <scope>NUCLEOTIDE SEQUENCE</scope>
    <source>
        <strain evidence="1">20211129_DDA</strain>
        <tissue evidence="1">Liver</tissue>
    </source>
</reference>
<dbReference type="Proteomes" id="UP001066276">
    <property type="component" value="Chromosome 12"/>
</dbReference>
<organism evidence="1 2">
    <name type="scientific">Pleurodeles waltl</name>
    <name type="common">Iberian ribbed newt</name>
    <dbReference type="NCBI Taxonomy" id="8319"/>
    <lineage>
        <taxon>Eukaryota</taxon>
        <taxon>Metazoa</taxon>
        <taxon>Chordata</taxon>
        <taxon>Craniata</taxon>
        <taxon>Vertebrata</taxon>
        <taxon>Euteleostomi</taxon>
        <taxon>Amphibia</taxon>
        <taxon>Batrachia</taxon>
        <taxon>Caudata</taxon>
        <taxon>Salamandroidea</taxon>
        <taxon>Salamandridae</taxon>
        <taxon>Pleurodelinae</taxon>
        <taxon>Pleurodeles</taxon>
    </lineage>
</organism>